<proteinExistence type="predicted"/>
<dbReference type="Proteomes" id="UP001141183">
    <property type="component" value="Unassembled WGS sequence"/>
</dbReference>
<sequence length="229" mass="27329">MGNKLMLFTEDKELRITSVELVDIINDFRKLESETTDKIYVKLQHKDFMKKIRKELDVLDALNLQDEGKISLVEYEDKKGEKRPCYSLNKDGMLQILNSESTLVRYKTIEYINELEDENKKLKEGQELISAHKEIKELKNTLSDFRRLTEEAKEMYKPSHKRKLQYDRLIKSVTSDKEEYDIVKEWIFATLEIEKWEDTSIEQNRKILEIINTVSRMLNIKKFEQLSLL</sequence>
<protein>
    <submittedName>
        <fullName evidence="2">Rha family transcriptional regulator</fullName>
    </submittedName>
</protein>
<dbReference type="EMBL" id="JAMRYU010000034">
    <property type="protein sequence ID" value="MDC4242486.1"/>
    <property type="molecule type" value="Genomic_DNA"/>
</dbReference>
<evidence type="ECO:0000313" key="3">
    <source>
        <dbReference type="Proteomes" id="UP001141183"/>
    </source>
</evidence>
<accession>A0A9X3XQB2</accession>
<dbReference type="InterPro" id="IPR014054">
    <property type="entry name" value="Phage_regulatory_Rha"/>
</dbReference>
<keyword evidence="3" id="KW-1185">Reference proteome</keyword>
<evidence type="ECO:0000256" key="1">
    <source>
        <dbReference type="SAM" id="Coils"/>
    </source>
</evidence>
<dbReference type="RefSeq" id="WP_272470794.1">
    <property type="nucleotide sequence ID" value="NZ_JAMRYU010000034.1"/>
</dbReference>
<organism evidence="2 3">
    <name type="scientific">Clostridium tertium</name>
    <dbReference type="NCBI Taxonomy" id="1559"/>
    <lineage>
        <taxon>Bacteria</taxon>
        <taxon>Bacillati</taxon>
        <taxon>Bacillota</taxon>
        <taxon>Clostridia</taxon>
        <taxon>Eubacteriales</taxon>
        <taxon>Clostridiaceae</taxon>
        <taxon>Clostridium</taxon>
    </lineage>
</organism>
<comment type="caution">
    <text evidence="2">The sequence shown here is derived from an EMBL/GenBank/DDBJ whole genome shotgun (WGS) entry which is preliminary data.</text>
</comment>
<feature type="coiled-coil region" evidence="1">
    <location>
        <begin position="128"/>
        <end position="155"/>
    </location>
</feature>
<name>A0A9X3XQB2_9CLOT</name>
<gene>
    <name evidence="2" type="ORF">NE398_20345</name>
</gene>
<keyword evidence="1" id="KW-0175">Coiled coil</keyword>
<dbReference type="Pfam" id="PF09669">
    <property type="entry name" value="Phage_pRha"/>
    <property type="match status" value="1"/>
</dbReference>
<reference evidence="2" key="1">
    <citation type="submission" date="2022-05" db="EMBL/GenBank/DDBJ databases">
        <title>Draft genome sequence of Clostridium tertium strain CP3 isolated from Peru.</title>
        <authorList>
            <person name="Hurtado R."/>
            <person name="Lima L."/>
            <person name="Sousa T."/>
            <person name="Jaiswal A.K."/>
            <person name="Tiwari S."/>
            <person name="Maturrano L."/>
            <person name="Brenig B."/>
            <person name="Azevedo V."/>
        </authorList>
    </citation>
    <scope>NUCLEOTIDE SEQUENCE</scope>
    <source>
        <strain evidence="2">CP3</strain>
    </source>
</reference>
<evidence type="ECO:0000313" key="2">
    <source>
        <dbReference type="EMBL" id="MDC4242486.1"/>
    </source>
</evidence>
<dbReference type="AlphaFoldDB" id="A0A9X3XQB2"/>